<keyword evidence="2" id="KW-1185">Reference proteome</keyword>
<dbReference type="Proteomes" id="UP000276133">
    <property type="component" value="Unassembled WGS sequence"/>
</dbReference>
<dbReference type="OrthoDB" id="10590230at2759"/>
<dbReference type="AlphaFoldDB" id="A0A3M7QAZ0"/>
<name>A0A3M7QAZ0_BRAPC</name>
<accession>A0A3M7QAZ0</accession>
<evidence type="ECO:0000313" key="2">
    <source>
        <dbReference type="Proteomes" id="UP000276133"/>
    </source>
</evidence>
<organism evidence="1 2">
    <name type="scientific">Brachionus plicatilis</name>
    <name type="common">Marine rotifer</name>
    <name type="synonym">Brachionus muelleri</name>
    <dbReference type="NCBI Taxonomy" id="10195"/>
    <lineage>
        <taxon>Eukaryota</taxon>
        <taxon>Metazoa</taxon>
        <taxon>Spiralia</taxon>
        <taxon>Gnathifera</taxon>
        <taxon>Rotifera</taxon>
        <taxon>Eurotatoria</taxon>
        <taxon>Monogononta</taxon>
        <taxon>Pseudotrocha</taxon>
        <taxon>Ploima</taxon>
        <taxon>Brachionidae</taxon>
        <taxon>Brachionus</taxon>
    </lineage>
</organism>
<proteinExistence type="predicted"/>
<dbReference type="EMBL" id="REGN01006679">
    <property type="protein sequence ID" value="RNA08637.1"/>
    <property type="molecule type" value="Genomic_DNA"/>
</dbReference>
<evidence type="ECO:0000313" key="1">
    <source>
        <dbReference type="EMBL" id="RNA08637.1"/>
    </source>
</evidence>
<reference evidence="1 2" key="1">
    <citation type="journal article" date="2018" name="Sci. Rep.">
        <title>Genomic signatures of local adaptation to the degree of environmental predictability in rotifers.</title>
        <authorList>
            <person name="Franch-Gras L."/>
            <person name="Hahn C."/>
            <person name="Garcia-Roger E.M."/>
            <person name="Carmona M.J."/>
            <person name="Serra M."/>
            <person name="Gomez A."/>
        </authorList>
    </citation>
    <scope>NUCLEOTIDE SEQUENCE [LARGE SCALE GENOMIC DNA]</scope>
    <source>
        <strain evidence="1">HYR1</strain>
    </source>
</reference>
<protein>
    <submittedName>
        <fullName evidence="1">Uncharacterized protein</fullName>
    </submittedName>
</protein>
<comment type="caution">
    <text evidence="1">The sequence shown here is derived from an EMBL/GenBank/DDBJ whole genome shotgun (WGS) entry which is preliminary data.</text>
</comment>
<sequence>MDLEPEFERLPILLVVCFKEKFKYELESEIYQAATVLNLAIVKSWIEEEFCQNLVRKGLHSLKLVYSRFFFDDTDNDKDTIVLESPQPTIQQTDNEAMFFDELMRDGAMKKKILNLKFIRSKLNLIGKF</sequence>
<gene>
    <name evidence="1" type="ORF">BpHYR1_046803</name>
</gene>